<organism evidence="6 7">
    <name type="scientific">Amycolatopsis carbonis</name>
    <dbReference type="NCBI Taxonomy" id="715471"/>
    <lineage>
        <taxon>Bacteria</taxon>
        <taxon>Bacillati</taxon>
        <taxon>Actinomycetota</taxon>
        <taxon>Actinomycetes</taxon>
        <taxon>Pseudonocardiales</taxon>
        <taxon>Pseudonocardiaceae</taxon>
        <taxon>Amycolatopsis</taxon>
    </lineage>
</organism>
<keyword evidence="3 6" id="KW-0067">ATP-binding</keyword>
<feature type="domain" description="ABC transporter" evidence="5">
    <location>
        <begin position="8"/>
        <end position="245"/>
    </location>
</feature>
<proteinExistence type="predicted"/>
<gene>
    <name evidence="6" type="ORF">QRX50_30775</name>
</gene>
<dbReference type="PROSITE" id="PS50893">
    <property type="entry name" value="ABC_TRANSPORTER_2"/>
    <property type="match status" value="1"/>
</dbReference>
<evidence type="ECO:0000256" key="4">
    <source>
        <dbReference type="SAM" id="MobiDB-lite"/>
    </source>
</evidence>
<dbReference type="CDD" id="cd03293">
    <property type="entry name" value="ABC_NrtD_SsuB_transporters"/>
    <property type="match status" value="1"/>
</dbReference>
<dbReference type="Gene3D" id="3.40.50.300">
    <property type="entry name" value="P-loop containing nucleotide triphosphate hydrolases"/>
    <property type="match status" value="1"/>
</dbReference>
<evidence type="ECO:0000256" key="2">
    <source>
        <dbReference type="ARBA" id="ARBA00022741"/>
    </source>
</evidence>
<evidence type="ECO:0000313" key="7">
    <source>
        <dbReference type="Proteomes" id="UP001236014"/>
    </source>
</evidence>
<sequence length="317" mass="34009">MTSSNVCLDARDLLLGHKARRGNAFSTAVLDLNLQIMDEEFVVIVGPSGCGKTTFLEAVAGLVPVAGGALEVGGKAVKGPGPERSLVFQHASLYPWRTVLDNVLFGPQVQGRLTREVRARAEELLEIVGLSHVAGKYPHELSGGMKQRVNLARALATDPTLLLLDEPFGALDAQTRENLQDELLRIWQADTVSAKKTAMFVTHDVNEAVLLADRVLVFSPSPARVALEVKIDAPRPRDAAWRRSSEFLAYGDQILEALHHKPAEKTETPAPAPESAASEDSARNHDNGVNSDQAAEHARAGRGSAVQGTVRLGTAQA</sequence>
<evidence type="ECO:0000259" key="5">
    <source>
        <dbReference type="PROSITE" id="PS50893"/>
    </source>
</evidence>
<dbReference type="PANTHER" id="PTHR42788">
    <property type="entry name" value="TAURINE IMPORT ATP-BINDING PROTEIN-RELATED"/>
    <property type="match status" value="1"/>
</dbReference>
<dbReference type="SMART" id="SM00382">
    <property type="entry name" value="AAA"/>
    <property type="match status" value="1"/>
</dbReference>
<name>A0A9Y2MRT8_9PSEU</name>
<dbReference type="SUPFAM" id="SSF52540">
    <property type="entry name" value="P-loop containing nucleoside triphosphate hydrolases"/>
    <property type="match status" value="1"/>
</dbReference>
<dbReference type="GO" id="GO:0016887">
    <property type="term" value="F:ATP hydrolysis activity"/>
    <property type="evidence" value="ECO:0007669"/>
    <property type="project" value="InterPro"/>
</dbReference>
<evidence type="ECO:0000256" key="3">
    <source>
        <dbReference type="ARBA" id="ARBA00022840"/>
    </source>
</evidence>
<accession>A0A9Y2MRT8</accession>
<dbReference type="InterPro" id="IPR027417">
    <property type="entry name" value="P-loop_NTPase"/>
</dbReference>
<dbReference type="InterPro" id="IPR050166">
    <property type="entry name" value="ABC_transporter_ATP-bind"/>
</dbReference>
<dbReference type="AlphaFoldDB" id="A0A9Y2MRT8"/>
<keyword evidence="1" id="KW-0813">Transport</keyword>
<dbReference type="InterPro" id="IPR017871">
    <property type="entry name" value="ABC_transporter-like_CS"/>
</dbReference>
<keyword evidence="2" id="KW-0547">Nucleotide-binding</keyword>
<dbReference type="InterPro" id="IPR003593">
    <property type="entry name" value="AAA+_ATPase"/>
</dbReference>
<feature type="region of interest" description="Disordered" evidence="4">
    <location>
        <begin position="263"/>
        <end position="317"/>
    </location>
</feature>
<dbReference type="RefSeq" id="WP_285966613.1">
    <property type="nucleotide sequence ID" value="NZ_CP127294.1"/>
</dbReference>
<protein>
    <submittedName>
        <fullName evidence="6">ABC transporter ATP-binding protein</fullName>
    </submittedName>
</protein>
<dbReference type="PANTHER" id="PTHR42788:SF13">
    <property type="entry name" value="ALIPHATIC SULFONATES IMPORT ATP-BINDING PROTEIN SSUB"/>
    <property type="match status" value="1"/>
</dbReference>
<evidence type="ECO:0000256" key="1">
    <source>
        <dbReference type="ARBA" id="ARBA00022448"/>
    </source>
</evidence>
<dbReference type="Pfam" id="PF00005">
    <property type="entry name" value="ABC_tran"/>
    <property type="match status" value="1"/>
</dbReference>
<dbReference type="Proteomes" id="UP001236014">
    <property type="component" value="Chromosome"/>
</dbReference>
<dbReference type="InterPro" id="IPR003439">
    <property type="entry name" value="ABC_transporter-like_ATP-bd"/>
</dbReference>
<dbReference type="GO" id="GO:0005524">
    <property type="term" value="F:ATP binding"/>
    <property type="evidence" value="ECO:0007669"/>
    <property type="project" value="UniProtKB-KW"/>
</dbReference>
<dbReference type="KEGG" id="acab:QRX50_30775"/>
<evidence type="ECO:0000313" key="6">
    <source>
        <dbReference type="EMBL" id="WIX75851.1"/>
    </source>
</evidence>
<dbReference type="PROSITE" id="PS00211">
    <property type="entry name" value="ABC_TRANSPORTER_1"/>
    <property type="match status" value="1"/>
</dbReference>
<reference evidence="6 7" key="1">
    <citation type="submission" date="2023-06" db="EMBL/GenBank/DDBJ databases">
        <authorList>
            <person name="Oyuntsetseg B."/>
            <person name="Kim S.B."/>
        </authorList>
    </citation>
    <scope>NUCLEOTIDE SEQUENCE [LARGE SCALE GENOMIC DNA]</scope>
    <source>
        <strain evidence="6 7">2-15</strain>
    </source>
</reference>
<keyword evidence="7" id="KW-1185">Reference proteome</keyword>
<dbReference type="EMBL" id="CP127294">
    <property type="protein sequence ID" value="WIX75851.1"/>
    <property type="molecule type" value="Genomic_DNA"/>
</dbReference>